<dbReference type="CDD" id="cd00060">
    <property type="entry name" value="FHA"/>
    <property type="match status" value="1"/>
</dbReference>
<evidence type="ECO:0000259" key="1">
    <source>
        <dbReference type="Pfam" id="PF00498"/>
    </source>
</evidence>
<dbReference type="InterPro" id="IPR000253">
    <property type="entry name" value="FHA_dom"/>
</dbReference>
<dbReference type="InterPro" id="IPR008984">
    <property type="entry name" value="SMAD_FHA_dom_sf"/>
</dbReference>
<sequence length="182" mass="18389">MSTPSSARARLAPWAGFRARVSSRRRAAPRAAAARVVVVVVSAAASSSSSSSSPPGTLRVTVSGKSSEHAPGVVVGSALVPGFDGVEVEHAKLEVRQGRVFVTSVAKSEGTFLGGSRLFPGVSYAVPEGATIALGEEGAAFEVEQRDGGAGTGGVDAMSQMMALQFEATASAEVKEALRGGE</sequence>
<keyword evidence="3" id="KW-1185">Reference proteome</keyword>
<dbReference type="EMBL" id="GG663746">
    <property type="protein sequence ID" value="EEH53151.1"/>
    <property type="molecule type" value="Genomic_DNA"/>
</dbReference>
<proteinExistence type="predicted"/>
<dbReference type="Gene3D" id="2.60.200.20">
    <property type="match status" value="1"/>
</dbReference>
<dbReference type="SUPFAM" id="SSF49879">
    <property type="entry name" value="SMAD/FHA domain"/>
    <property type="match status" value="1"/>
</dbReference>
<dbReference type="OrthoDB" id="567372at2759"/>
<dbReference type="AlphaFoldDB" id="C1N374"/>
<evidence type="ECO:0000313" key="2">
    <source>
        <dbReference type="EMBL" id="EEH53151.1"/>
    </source>
</evidence>
<dbReference type="Proteomes" id="UP000001876">
    <property type="component" value="Unassembled WGS sequence"/>
</dbReference>
<organism evidence="3">
    <name type="scientific">Micromonas pusilla (strain CCMP1545)</name>
    <name type="common">Picoplanktonic green alga</name>
    <dbReference type="NCBI Taxonomy" id="564608"/>
    <lineage>
        <taxon>Eukaryota</taxon>
        <taxon>Viridiplantae</taxon>
        <taxon>Chlorophyta</taxon>
        <taxon>Mamiellophyceae</taxon>
        <taxon>Mamiellales</taxon>
        <taxon>Mamiellaceae</taxon>
        <taxon>Micromonas</taxon>
    </lineage>
</organism>
<feature type="domain" description="FHA" evidence="1">
    <location>
        <begin position="85"/>
        <end position="135"/>
    </location>
</feature>
<dbReference type="KEGG" id="mpp:MICPUCDRAFT_52063"/>
<accession>C1N374</accession>
<dbReference type="GeneID" id="9687772"/>
<dbReference type="OMA" id="MMALQFE"/>
<protein>
    <submittedName>
        <fullName evidence="2">Predicted protein</fullName>
    </submittedName>
</protein>
<name>C1N374_MICPC</name>
<reference evidence="2 3" key="1">
    <citation type="journal article" date="2009" name="Science">
        <title>Green evolution and dynamic adaptations revealed by genomes of the marine picoeukaryotes Micromonas.</title>
        <authorList>
            <person name="Worden A.Z."/>
            <person name="Lee J.H."/>
            <person name="Mock T."/>
            <person name="Rouze P."/>
            <person name="Simmons M.P."/>
            <person name="Aerts A.L."/>
            <person name="Allen A.E."/>
            <person name="Cuvelier M.L."/>
            <person name="Derelle E."/>
            <person name="Everett M.V."/>
            <person name="Foulon E."/>
            <person name="Grimwood J."/>
            <person name="Gundlach H."/>
            <person name="Henrissat B."/>
            <person name="Napoli C."/>
            <person name="McDonald S.M."/>
            <person name="Parker M.S."/>
            <person name="Rombauts S."/>
            <person name="Salamov A."/>
            <person name="Von Dassow P."/>
            <person name="Badger J.H."/>
            <person name="Coutinho P.M."/>
            <person name="Demir E."/>
            <person name="Dubchak I."/>
            <person name="Gentemann C."/>
            <person name="Eikrem W."/>
            <person name="Gready J.E."/>
            <person name="John U."/>
            <person name="Lanier W."/>
            <person name="Lindquist E.A."/>
            <person name="Lucas S."/>
            <person name="Mayer K.F."/>
            <person name="Moreau H."/>
            <person name="Not F."/>
            <person name="Otillar R."/>
            <person name="Panaud O."/>
            <person name="Pangilinan J."/>
            <person name="Paulsen I."/>
            <person name="Piegu B."/>
            <person name="Poliakov A."/>
            <person name="Robbens S."/>
            <person name="Schmutz J."/>
            <person name="Toulza E."/>
            <person name="Wyss T."/>
            <person name="Zelensky A."/>
            <person name="Zhou K."/>
            <person name="Armbrust E.V."/>
            <person name="Bhattacharya D."/>
            <person name="Goodenough U.W."/>
            <person name="Van de Peer Y."/>
            <person name="Grigoriev I.V."/>
        </authorList>
    </citation>
    <scope>NUCLEOTIDE SEQUENCE [LARGE SCALE GENOMIC DNA]</scope>
    <source>
        <strain evidence="2 3">CCMP1545</strain>
    </source>
</reference>
<dbReference type="Pfam" id="PF00498">
    <property type="entry name" value="FHA"/>
    <property type="match status" value="1"/>
</dbReference>
<gene>
    <name evidence="2" type="ORF">MICPUCDRAFT_52063</name>
</gene>
<dbReference type="RefSeq" id="XP_003062332.1">
    <property type="nucleotide sequence ID" value="XM_003062286.1"/>
</dbReference>
<evidence type="ECO:0000313" key="3">
    <source>
        <dbReference type="Proteomes" id="UP000001876"/>
    </source>
</evidence>